<keyword evidence="2" id="KW-1185">Reference proteome</keyword>
<dbReference type="Proteomes" id="UP000267821">
    <property type="component" value="Unassembled WGS sequence"/>
</dbReference>
<dbReference type="InParanoid" id="A0A3N4LWB0"/>
<protein>
    <submittedName>
        <fullName evidence="1">Uncharacterized protein</fullName>
    </submittedName>
</protein>
<name>A0A3N4LWB0_9PEZI</name>
<dbReference type="AlphaFoldDB" id="A0A3N4LWB0"/>
<gene>
    <name evidence="1" type="ORF">L211DRAFT_611864</name>
</gene>
<evidence type="ECO:0000313" key="2">
    <source>
        <dbReference type="Proteomes" id="UP000267821"/>
    </source>
</evidence>
<reference evidence="1 2" key="1">
    <citation type="journal article" date="2018" name="Nat. Ecol. Evol.">
        <title>Pezizomycetes genomes reveal the molecular basis of ectomycorrhizal truffle lifestyle.</title>
        <authorList>
            <person name="Murat C."/>
            <person name="Payen T."/>
            <person name="Noel B."/>
            <person name="Kuo A."/>
            <person name="Morin E."/>
            <person name="Chen J."/>
            <person name="Kohler A."/>
            <person name="Krizsan K."/>
            <person name="Balestrini R."/>
            <person name="Da Silva C."/>
            <person name="Montanini B."/>
            <person name="Hainaut M."/>
            <person name="Levati E."/>
            <person name="Barry K.W."/>
            <person name="Belfiori B."/>
            <person name="Cichocki N."/>
            <person name="Clum A."/>
            <person name="Dockter R.B."/>
            <person name="Fauchery L."/>
            <person name="Guy J."/>
            <person name="Iotti M."/>
            <person name="Le Tacon F."/>
            <person name="Lindquist E.A."/>
            <person name="Lipzen A."/>
            <person name="Malagnac F."/>
            <person name="Mello A."/>
            <person name="Molinier V."/>
            <person name="Miyauchi S."/>
            <person name="Poulain J."/>
            <person name="Riccioni C."/>
            <person name="Rubini A."/>
            <person name="Sitrit Y."/>
            <person name="Splivallo R."/>
            <person name="Traeger S."/>
            <person name="Wang M."/>
            <person name="Zifcakova L."/>
            <person name="Wipf D."/>
            <person name="Zambonelli A."/>
            <person name="Paolocci F."/>
            <person name="Nowrousian M."/>
            <person name="Ottonello S."/>
            <person name="Baldrian P."/>
            <person name="Spatafora J.W."/>
            <person name="Henrissat B."/>
            <person name="Nagy L.G."/>
            <person name="Aury J.M."/>
            <person name="Wincker P."/>
            <person name="Grigoriev I.V."/>
            <person name="Bonfante P."/>
            <person name="Martin F.M."/>
        </authorList>
    </citation>
    <scope>NUCLEOTIDE SEQUENCE [LARGE SCALE GENOMIC DNA]</scope>
    <source>
        <strain evidence="1 2">ATCC MYA-4762</strain>
    </source>
</reference>
<proteinExistence type="predicted"/>
<organism evidence="1 2">
    <name type="scientific">Terfezia boudieri ATCC MYA-4762</name>
    <dbReference type="NCBI Taxonomy" id="1051890"/>
    <lineage>
        <taxon>Eukaryota</taxon>
        <taxon>Fungi</taxon>
        <taxon>Dikarya</taxon>
        <taxon>Ascomycota</taxon>
        <taxon>Pezizomycotina</taxon>
        <taxon>Pezizomycetes</taxon>
        <taxon>Pezizales</taxon>
        <taxon>Pezizaceae</taxon>
        <taxon>Terfezia</taxon>
    </lineage>
</organism>
<sequence length="90" mass="9816">MHHVCWPSNITMQIGSELVCVLYLLPSVPPAPTPRALPCSENTRQIRFGPWPMSLAGCGDVCLCSRRSERGAGIQPPFARTRTIQTIAPA</sequence>
<dbReference type="EMBL" id="ML121532">
    <property type="protein sequence ID" value="RPB27167.1"/>
    <property type="molecule type" value="Genomic_DNA"/>
</dbReference>
<accession>A0A3N4LWB0</accession>
<evidence type="ECO:0000313" key="1">
    <source>
        <dbReference type="EMBL" id="RPB27167.1"/>
    </source>
</evidence>